<feature type="transmembrane region" description="Helical" evidence="1">
    <location>
        <begin position="467"/>
        <end position="490"/>
    </location>
</feature>
<keyword evidence="1" id="KW-0812">Transmembrane</keyword>
<sequence length="1027" mass="112784">MNLSEIWIKRPVMTTLVMCSLLFFGIAGYKKLPVNNLPTVDFPTIQVSVNFPGANAETMASTVATPLERQFTQIAGLEQMTSSSSTGKTSITLQFSLDRNIDAAAQDVNSYIAAAAKDLPSALPYPPTYKKVNPADNPVVYIAISSDTLRMSQVDEYAETFISEHISMLNGVSQVLVYGAQKFAVRVRVDPSKLVSAGVGLDQVKNAISAGNVNLPNGIIDSSYQQYSIQSNGQLFSAAGYLPLIVAYRNGSPVRIQDIGTAEDDVENNRTAAWFKTKDKADRSIVIVVKRQPGSNTVEVADSIMNLIPKLKSKLPASLNMKVFYNQADYIRESAQDVQYTLVFTIFLVIMIIYVFLRSAMATVIPGIAVPLSIVGTFCVMYVLNYSLNNLTLMALTLSAGFVVDDAVVVLENIFRRMEHGEPAMKAALDGSKEISFTVLSMTISLVVVFIPIMFMSGIIGKLFREFAVSIGVAILVSGFISLTLTPMLCSRFLRHGGKTRDASNSYYERVFDSVLKVYGSLLKSVLKHRYTMLVFTLIIMAATVFLFIYIKKGFIPGEDQNYFRGVTMASESISFQDMVRHQQTISEIARKEPDVESLISVVAPMSLPGANSGILFVTLSNSKDRKRSVDQIIAALRPKLNSVVGLRAFLQNPPVITIGGQVTNALYQFTLQSVDLKELYKYGDILTHKVREIDGLTDVSNDIMLNSPRINVEVDRDKASALGLTLNSIQDTLYSAYGTRQVSTIYTDINQYQVILEVEPKYQLDPSALSLLYIRSDDGRMVPLYTVAKITMGSGPLVVNHTAQLPSATISFNLQGTKSIGDAVLEITKIAKETLPVNITTSFQGSAQEFQKSITSMGILLLITILIIYVVLGILYESFIHPITILTSLPLAGFGALGTLMLFKMELDVYAFVGVVMLVGLVKKNGIMMVDFALQLERENGENSVDSIYHACMIRFRPIMMTTMAALFGTLPIALGIGAGGDARRPLGVAVIGGLFFSQMLTLFVTPVFYVYMDKFNRWITKDKGH</sequence>
<evidence type="ECO:0000313" key="2">
    <source>
        <dbReference type="EMBL" id="KWT84128.1"/>
    </source>
</evidence>
<protein>
    <submittedName>
        <fullName evidence="2">Multidrug transporter</fullName>
    </submittedName>
</protein>
<feature type="transmembrane region" description="Helical" evidence="1">
    <location>
        <begin position="910"/>
        <end position="935"/>
    </location>
</feature>
<dbReference type="Gene3D" id="3.30.70.1320">
    <property type="entry name" value="Multidrug efflux transporter AcrB pore domain like"/>
    <property type="match status" value="1"/>
</dbReference>
<dbReference type="InterPro" id="IPR027463">
    <property type="entry name" value="AcrB_DN_DC_subdom"/>
</dbReference>
<keyword evidence="1" id="KW-1133">Transmembrane helix</keyword>
<dbReference type="Gene3D" id="1.20.1640.10">
    <property type="entry name" value="Multidrug efflux transporter AcrB transmembrane domain"/>
    <property type="match status" value="2"/>
</dbReference>
<dbReference type="RefSeq" id="WP_085052660.1">
    <property type="nucleotide sequence ID" value="NZ_LNQR01000070.1"/>
</dbReference>
<organism evidence="2 3">
    <name type="scientific">Candidatus Magnetominusculus xianensis</name>
    <dbReference type="NCBI Taxonomy" id="1748249"/>
    <lineage>
        <taxon>Bacteria</taxon>
        <taxon>Pseudomonadati</taxon>
        <taxon>Nitrospirota</taxon>
        <taxon>Nitrospiria</taxon>
        <taxon>Nitrospirales</taxon>
        <taxon>Nitrospiraceae</taxon>
        <taxon>Candidatus Magnetominusculus</taxon>
    </lineage>
</organism>
<dbReference type="InterPro" id="IPR001036">
    <property type="entry name" value="Acrflvin-R"/>
</dbReference>
<feature type="transmembrane region" description="Helical" evidence="1">
    <location>
        <begin position="855"/>
        <end position="877"/>
    </location>
</feature>
<evidence type="ECO:0000256" key="1">
    <source>
        <dbReference type="SAM" id="Phobius"/>
    </source>
</evidence>
<dbReference type="PANTHER" id="PTHR32063">
    <property type="match status" value="1"/>
</dbReference>
<feature type="transmembrane region" description="Helical" evidence="1">
    <location>
        <begin position="531"/>
        <end position="551"/>
    </location>
</feature>
<dbReference type="Gene3D" id="3.30.2090.10">
    <property type="entry name" value="Multidrug efflux transporter AcrB TolC docking domain, DN and DC subdomains"/>
    <property type="match status" value="2"/>
</dbReference>
<dbReference type="Pfam" id="PF00873">
    <property type="entry name" value="ACR_tran"/>
    <property type="match status" value="1"/>
</dbReference>
<dbReference type="EMBL" id="LNQR01000070">
    <property type="protein sequence ID" value="KWT84128.1"/>
    <property type="molecule type" value="Genomic_DNA"/>
</dbReference>
<dbReference type="SUPFAM" id="SSF82866">
    <property type="entry name" value="Multidrug efflux transporter AcrB transmembrane domain"/>
    <property type="match status" value="2"/>
</dbReference>
<feature type="transmembrane region" description="Helical" evidence="1">
    <location>
        <begin position="12"/>
        <end position="29"/>
    </location>
</feature>
<feature type="transmembrane region" description="Helical" evidence="1">
    <location>
        <begin position="338"/>
        <end position="357"/>
    </location>
</feature>
<dbReference type="Gene3D" id="3.30.70.1430">
    <property type="entry name" value="Multidrug efflux transporter AcrB pore domain"/>
    <property type="match status" value="2"/>
</dbReference>
<feature type="transmembrane region" description="Helical" evidence="1">
    <location>
        <begin position="960"/>
        <end position="982"/>
    </location>
</feature>
<feature type="transmembrane region" description="Helical" evidence="1">
    <location>
        <begin position="435"/>
        <end position="455"/>
    </location>
</feature>
<dbReference type="SUPFAM" id="SSF82714">
    <property type="entry name" value="Multidrug efflux transporter AcrB TolC docking domain, DN and DC subdomains"/>
    <property type="match status" value="2"/>
</dbReference>
<accession>A0ABR5SE95</accession>
<proteinExistence type="predicted"/>
<evidence type="ECO:0000313" key="3">
    <source>
        <dbReference type="Proteomes" id="UP000060487"/>
    </source>
</evidence>
<reference evidence="2 3" key="1">
    <citation type="submission" date="2015-11" db="EMBL/GenBank/DDBJ databases">
        <authorList>
            <person name="Lin W."/>
        </authorList>
    </citation>
    <scope>NUCLEOTIDE SEQUENCE [LARGE SCALE GENOMIC DNA]</scope>
    <source>
        <strain evidence="2 3">HCH-1</strain>
    </source>
</reference>
<dbReference type="Gene3D" id="3.30.70.1440">
    <property type="entry name" value="Multidrug efflux transporter AcrB pore domain"/>
    <property type="match status" value="1"/>
</dbReference>
<feature type="transmembrane region" description="Helical" evidence="1">
    <location>
        <begin position="988"/>
        <end position="1013"/>
    </location>
</feature>
<dbReference type="SUPFAM" id="SSF82693">
    <property type="entry name" value="Multidrug efflux transporter AcrB pore domain, PN1, PN2, PC1 and PC2 subdomains"/>
    <property type="match status" value="4"/>
</dbReference>
<gene>
    <name evidence="2" type="ORF">ASN18_2056</name>
</gene>
<keyword evidence="3" id="KW-1185">Reference proteome</keyword>
<feature type="transmembrane region" description="Helical" evidence="1">
    <location>
        <begin position="364"/>
        <end position="385"/>
    </location>
</feature>
<name>A0ABR5SE95_9BACT</name>
<dbReference type="PRINTS" id="PR00702">
    <property type="entry name" value="ACRIFLAVINRP"/>
</dbReference>
<dbReference type="PANTHER" id="PTHR32063:SF21">
    <property type="entry name" value="MULTIDRUG RESISTANCE PROTEIN MDTB"/>
    <property type="match status" value="1"/>
</dbReference>
<comment type="caution">
    <text evidence="2">The sequence shown here is derived from an EMBL/GenBank/DDBJ whole genome shotgun (WGS) entry which is preliminary data.</text>
</comment>
<dbReference type="Proteomes" id="UP000060487">
    <property type="component" value="Unassembled WGS sequence"/>
</dbReference>
<keyword evidence="1" id="KW-0472">Membrane</keyword>